<keyword evidence="8" id="KW-0443">Lipid metabolism</keyword>
<dbReference type="Pfam" id="PF13396">
    <property type="entry name" value="PLDc_N"/>
    <property type="match status" value="1"/>
</dbReference>
<evidence type="ECO:0000256" key="4">
    <source>
        <dbReference type="ARBA" id="ARBA00022679"/>
    </source>
</evidence>
<comment type="subcellular location">
    <subcellularLocation>
        <location evidence="1">Cell membrane</location>
        <topology evidence="1">Multi-pass membrane protein</topology>
    </subcellularLocation>
</comment>
<evidence type="ECO:0000256" key="6">
    <source>
        <dbReference type="ARBA" id="ARBA00022737"/>
    </source>
</evidence>
<dbReference type="InterPro" id="IPR022924">
    <property type="entry name" value="Cardiolipin_synthase"/>
</dbReference>
<keyword evidence="3" id="KW-0444">Lipid biosynthesis</keyword>
<dbReference type="AlphaFoldDB" id="A6DK66"/>
<evidence type="ECO:0000256" key="7">
    <source>
        <dbReference type="ARBA" id="ARBA00022989"/>
    </source>
</evidence>
<keyword evidence="11" id="KW-1208">Phospholipid metabolism</keyword>
<accession>A6DK66</accession>
<evidence type="ECO:0000313" key="15">
    <source>
        <dbReference type="EMBL" id="EDM27764.1"/>
    </source>
</evidence>
<evidence type="ECO:0000259" key="14">
    <source>
        <dbReference type="PROSITE" id="PS50035"/>
    </source>
</evidence>
<keyword evidence="9 13" id="KW-0472">Membrane</keyword>
<dbReference type="Pfam" id="PF13091">
    <property type="entry name" value="PLDc_2"/>
    <property type="match status" value="2"/>
</dbReference>
<keyword evidence="7 13" id="KW-1133">Transmembrane helix</keyword>
<evidence type="ECO:0000256" key="3">
    <source>
        <dbReference type="ARBA" id="ARBA00022516"/>
    </source>
</evidence>
<evidence type="ECO:0000256" key="10">
    <source>
        <dbReference type="ARBA" id="ARBA00023209"/>
    </source>
</evidence>
<evidence type="ECO:0000256" key="8">
    <source>
        <dbReference type="ARBA" id="ARBA00023098"/>
    </source>
</evidence>
<dbReference type="PANTHER" id="PTHR21248">
    <property type="entry name" value="CARDIOLIPIN SYNTHASE"/>
    <property type="match status" value="1"/>
</dbReference>
<dbReference type="STRING" id="313628.LNTAR_00145"/>
<protein>
    <recommendedName>
        <fullName evidence="12">Cardiolipin synthase</fullName>
        <ecNumber evidence="12">2.7.8.-</ecNumber>
    </recommendedName>
</protein>
<dbReference type="EC" id="2.7.8.-" evidence="12"/>
<evidence type="ECO:0000256" key="2">
    <source>
        <dbReference type="ARBA" id="ARBA00022475"/>
    </source>
</evidence>
<dbReference type="eggNOG" id="COG1502">
    <property type="taxonomic scope" value="Bacteria"/>
</dbReference>
<dbReference type="InterPro" id="IPR027379">
    <property type="entry name" value="CLS_N"/>
</dbReference>
<dbReference type="GO" id="GO:0032049">
    <property type="term" value="P:cardiolipin biosynthetic process"/>
    <property type="evidence" value="ECO:0007669"/>
    <property type="project" value="UniProtKB-UniRule"/>
</dbReference>
<keyword evidence="6" id="KW-0677">Repeat</keyword>
<evidence type="ECO:0000313" key="16">
    <source>
        <dbReference type="Proteomes" id="UP000004947"/>
    </source>
</evidence>
<dbReference type="CDD" id="cd09110">
    <property type="entry name" value="PLDc_CLS_1"/>
    <property type="match status" value="1"/>
</dbReference>
<dbReference type="Proteomes" id="UP000004947">
    <property type="component" value="Unassembled WGS sequence"/>
</dbReference>
<evidence type="ECO:0000256" key="5">
    <source>
        <dbReference type="ARBA" id="ARBA00022692"/>
    </source>
</evidence>
<gene>
    <name evidence="15" type="ORF">LNTAR_00145</name>
</gene>
<reference evidence="15 16" key="1">
    <citation type="journal article" date="2010" name="J. Bacteriol.">
        <title>Genome sequence of Lentisphaera araneosa HTCC2155T, the type species of the order Lentisphaerales in the phylum Lentisphaerae.</title>
        <authorList>
            <person name="Thrash J.C."/>
            <person name="Cho J.C."/>
            <person name="Vergin K.L."/>
            <person name="Morris R.M."/>
            <person name="Giovannoni S.J."/>
        </authorList>
    </citation>
    <scope>NUCLEOTIDE SEQUENCE [LARGE SCALE GENOMIC DNA]</scope>
    <source>
        <strain evidence="15 16">HTCC2155</strain>
    </source>
</reference>
<evidence type="ECO:0000256" key="13">
    <source>
        <dbReference type="SAM" id="Phobius"/>
    </source>
</evidence>
<dbReference type="PANTHER" id="PTHR21248:SF22">
    <property type="entry name" value="PHOSPHOLIPASE D"/>
    <property type="match status" value="1"/>
</dbReference>
<dbReference type="NCBIfam" id="TIGR04265">
    <property type="entry name" value="bac_cardiolipin"/>
    <property type="match status" value="1"/>
</dbReference>
<evidence type="ECO:0000256" key="11">
    <source>
        <dbReference type="ARBA" id="ARBA00023264"/>
    </source>
</evidence>
<dbReference type="InterPro" id="IPR001736">
    <property type="entry name" value="PLipase_D/transphosphatidylase"/>
</dbReference>
<keyword evidence="16" id="KW-1185">Reference proteome</keyword>
<keyword evidence="4" id="KW-0808">Transferase</keyword>
<dbReference type="GO" id="GO:0008808">
    <property type="term" value="F:cardiolipin synthase activity"/>
    <property type="evidence" value="ECO:0007669"/>
    <property type="project" value="UniProtKB-UniRule"/>
</dbReference>
<dbReference type="SUPFAM" id="SSF56024">
    <property type="entry name" value="Phospholipase D/nuclease"/>
    <property type="match status" value="2"/>
</dbReference>
<dbReference type="OrthoDB" id="9762009at2"/>
<comment type="caution">
    <text evidence="15">The sequence shown here is derived from an EMBL/GenBank/DDBJ whole genome shotgun (WGS) entry which is preliminary data.</text>
</comment>
<dbReference type="InterPro" id="IPR025202">
    <property type="entry name" value="PLD-like_dom"/>
</dbReference>
<feature type="domain" description="PLD phosphodiesterase" evidence="14">
    <location>
        <begin position="382"/>
        <end position="409"/>
    </location>
</feature>
<feature type="domain" description="PLD phosphodiesterase" evidence="14">
    <location>
        <begin position="208"/>
        <end position="235"/>
    </location>
</feature>
<dbReference type="RefSeq" id="WP_007278279.1">
    <property type="nucleotide sequence ID" value="NZ_ABCK01000007.1"/>
</dbReference>
<dbReference type="GO" id="GO:0005886">
    <property type="term" value="C:plasma membrane"/>
    <property type="evidence" value="ECO:0007669"/>
    <property type="project" value="UniProtKB-SubCell"/>
</dbReference>
<feature type="transmembrane region" description="Helical" evidence="13">
    <location>
        <begin position="38"/>
        <end position="56"/>
    </location>
</feature>
<evidence type="ECO:0000256" key="12">
    <source>
        <dbReference type="NCBIfam" id="TIGR04265"/>
    </source>
</evidence>
<feature type="transmembrane region" description="Helical" evidence="13">
    <location>
        <begin position="6"/>
        <end position="26"/>
    </location>
</feature>
<evidence type="ECO:0000256" key="9">
    <source>
        <dbReference type="ARBA" id="ARBA00023136"/>
    </source>
</evidence>
<name>A6DK66_9BACT</name>
<dbReference type="PROSITE" id="PS50035">
    <property type="entry name" value="PLD"/>
    <property type="match status" value="2"/>
</dbReference>
<dbReference type="Gene3D" id="3.30.870.10">
    <property type="entry name" value="Endonuclease Chain A"/>
    <property type="match status" value="2"/>
</dbReference>
<keyword evidence="5 13" id="KW-0812">Transmembrane</keyword>
<dbReference type="CDD" id="cd09112">
    <property type="entry name" value="PLDc_CLS_2"/>
    <property type="match status" value="1"/>
</dbReference>
<keyword evidence="10" id="KW-0594">Phospholipid biosynthesis</keyword>
<dbReference type="SMART" id="SM00155">
    <property type="entry name" value="PLDc"/>
    <property type="match status" value="2"/>
</dbReference>
<dbReference type="EMBL" id="ABCK01000007">
    <property type="protein sequence ID" value="EDM27764.1"/>
    <property type="molecule type" value="Genomic_DNA"/>
</dbReference>
<sequence length="467" mass="53674">MLENLNHIIVFITTYFLGTILAIEVLYKGRTSQGKTAWILSLILMPILAVPIYLLFGSRKFSGYVIAHKEGREPLDKLWRNACDKMSNHKVVINELCLYEKISKFFFTSGNKIELINNGQEKYRKLFDDLNAATQSIFIEYYIIRNDEVGQELQEMLIKKAKQGLEVYLICDYIGSFNIKKSFMNKLREAGVKAHYFRTTKFGRRGQINFRNHRKLVIIDSQIIYTGGMNIAESYKTDSWRDAHLRIQGPMGPSLQFTYLLDYQWAKAKTDPLPELDFTKHENNPDTYDALAIASGPADEKETCLLYYLNLINQANSTLDLVSPFFAPDAAIISALISAHLQGVQVRLIIPKRSDNNYLVDLSAHEYARYLARKGINVYFYEKGMIHKKVLIVDQKLVSIGTANLDNRSFRINFEISILVNSKEFAEKNLKTFEEDIKHSVKISGYEDIHKGLRFLAKVSQLFAPLQ</sequence>
<keyword evidence="2" id="KW-1003">Cell membrane</keyword>
<proteinExistence type="predicted"/>
<organism evidence="15 16">
    <name type="scientific">Lentisphaera araneosa HTCC2155</name>
    <dbReference type="NCBI Taxonomy" id="313628"/>
    <lineage>
        <taxon>Bacteria</taxon>
        <taxon>Pseudomonadati</taxon>
        <taxon>Lentisphaerota</taxon>
        <taxon>Lentisphaeria</taxon>
        <taxon>Lentisphaerales</taxon>
        <taxon>Lentisphaeraceae</taxon>
        <taxon>Lentisphaera</taxon>
    </lineage>
</organism>
<evidence type="ECO:0000256" key="1">
    <source>
        <dbReference type="ARBA" id="ARBA00004651"/>
    </source>
</evidence>